<feature type="transmembrane region" description="Helical" evidence="7">
    <location>
        <begin position="226"/>
        <end position="248"/>
    </location>
</feature>
<evidence type="ECO:0000256" key="2">
    <source>
        <dbReference type="ARBA" id="ARBA00022475"/>
    </source>
</evidence>
<organism evidence="9 10">
    <name type="scientific">Diaphorobacter nitroreducens</name>
    <dbReference type="NCBI Taxonomy" id="164759"/>
    <lineage>
        <taxon>Bacteria</taxon>
        <taxon>Pseudomonadati</taxon>
        <taxon>Pseudomonadota</taxon>
        <taxon>Betaproteobacteria</taxon>
        <taxon>Burkholderiales</taxon>
        <taxon>Comamonadaceae</taxon>
        <taxon>Diaphorobacter</taxon>
    </lineage>
</organism>
<accession>A0AAX1WZH1</accession>
<keyword evidence="3 7" id="KW-0812">Transmembrane</keyword>
<keyword evidence="2" id="KW-1003">Cell membrane</keyword>
<dbReference type="Proteomes" id="UP000271868">
    <property type="component" value="Unassembled WGS sequence"/>
</dbReference>
<keyword evidence="5 7" id="KW-0472">Membrane</keyword>
<dbReference type="EMBL" id="RJVL01000001">
    <property type="protein sequence ID" value="ROR51002.1"/>
    <property type="molecule type" value="Genomic_DNA"/>
</dbReference>
<name>A0AAX1WZH1_9BURK</name>
<evidence type="ECO:0000256" key="3">
    <source>
        <dbReference type="ARBA" id="ARBA00022692"/>
    </source>
</evidence>
<evidence type="ECO:0000256" key="6">
    <source>
        <dbReference type="ARBA" id="ARBA00043993"/>
    </source>
</evidence>
<evidence type="ECO:0000313" key="9">
    <source>
        <dbReference type="EMBL" id="ROR51002.1"/>
    </source>
</evidence>
<dbReference type="GO" id="GO:0005886">
    <property type="term" value="C:plasma membrane"/>
    <property type="evidence" value="ECO:0007669"/>
    <property type="project" value="UniProtKB-SubCell"/>
</dbReference>
<feature type="transmembrane region" description="Helical" evidence="7">
    <location>
        <begin position="165"/>
        <end position="185"/>
    </location>
</feature>
<feature type="transmembrane region" description="Helical" evidence="7">
    <location>
        <begin position="293"/>
        <end position="321"/>
    </location>
</feature>
<feature type="transmembrane region" description="Helical" evidence="7">
    <location>
        <begin position="118"/>
        <end position="135"/>
    </location>
</feature>
<evidence type="ECO:0000259" key="8">
    <source>
        <dbReference type="Pfam" id="PF13515"/>
    </source>
</evidence>
<feature type="transmembrane region" description="Helical" evidence="7">
    <location>
        <begin position="142"/>
        <end position="159"/>
    </location>
</feature>
<comment type="caution">
    <text evidence="9">The sequence shown here is derived from an EMBL/GenBank/DDBJ whole genome shotgun (WGS) entry which is preliminary data.</text>
</comment>
<dbReference type="InterPro" id="IPR049453">
    <property type="entry name" value="Memb_transporter_dom"/>
</dbReference>
<evidence type="ECO:0000256" key="4">
    <source>
        <dbReference type="ARBA" id="ARBA00022989"/>
    </source>
</evidence>
<reference evidence="9 10" key="1">
    <citation type="submission" date="2018-11" db="EMBL/GenBank/DDBJ databases">
        <title>Genomic Encyclopedia of Type Strains, Phase IV (KMG-IV): sequencing the most valuable type-strain genomes for metagenomic binning, comparative biology and taxonomic classification.</title>
        <authorList>
            <person name="Goeker M."/>
        </authorList>
    </citation>
    <scope>NUCLEOTIDE SEQUENCE [LARGE SCALE GENOMIC DNA]</scope>
    <source>
        <strain evidence="9 10">DSM 15985</strain>
    </source>
</reference>
<comment type="similarity">
    <text evidence="6">Belongs to the YccS/YhfK family.</text>
</comment>
<dbReference type="PANTHER" id="PTHR30509:SF9">
    <property type="entry name" value="MULTIDRUG RESISTANCE PROTEIN MDTO"/>
    <property type="match status" value="1"/>
</dbReference>
<proteinExistence type="inferred from homology"/>
<evidence type="ECO:0000313" key="10">
    <source>
        <dbReference type="Proteomes" id="UP000271868"/>
    </source>
</evidence>
<protein>
    <submittedName>
        <fullName evidence="9">Fusaric acid resistance family protein</fullName>
    </submittedName>
</protein>
<sequence>MALPTGPLLPSSHGHALRQALASARLRESLSLQRPASLRNATIAGAQVALAVILVAGLLHVSPWAQVAGFGGLGALAALFGRFAPLARRRGVVLRAGALLVMPVALLSLLAWSGLGPVAMLLALSGMAGLLASLAHRMQMGAPGAVIFIFAASAAISPVDSALVLAGRAGATVLGVAAAWLLCLLTDRLRDLEVAPPAATPVQAAAGARAPKPLTPGYAPVQSARVALCAALAALLAHAAGWAHPAWASIGAVAVLQGAHLPGTVHRGWQRTLGTVVGAGIAWVILSSEPSFWTLLLAVAVLQVLTEAVIGFNYALGQIFVTPMALLMTNMAHHGEAAEMALSRIFDTTLGAAVGIVLALVLSSLDERVYLAHHHGRAQ</sequence>
<evidence type="ECO:0000256" key="5">
    <source>
        <dbReference type="ARBA" id="ARBA00023136"/>
    </source>
</evidence>
<comment type="subcellular location">
    <subcellularLocation>
        <location evidence="1">Cell membrane</location>
        <topology evidence="1">Multi-pass membrane protein</topology>
    </subcellularLocation>
</comment>
<feature type="transmembrane region" description="Helical" evidence="7">
    <location>
        <begin position="67"/>
        <end position="85"/>
    </location>
</feature>
<evidence type="ECO:0000256" key="7">
    <source>
        <dbReference type="SAM" id="Phobius"/>
    </source>
</evidence>
<feature type="transmembrane region" description="Helical" evidence="7">
    <location>
        <begin position="92"/>
        <end position="112"/>
    </location>
</feature>
<dbReference type="PANTHER" id="PTHR30509">
    <property type="entry name" value="P-HYDROXYBENZOIC ACID EFFLUX PUMP SUBUNIT-RELATED"/>
    <property type="match status" value="1"/>
</dbReference>
<keyword evidence="10" id="KW-1185">Reference proteome</keyword>
<dbReference type="RefSeq" id="WP_123675185.1">
    <property type="nucleotide sequence ID" value="NZ_RJVL01000001.1"/>
</dbReference>
<feature type="domain" description="Integral membrane bound transporter" evidence="8">
    <location>
        <begin position="232"/>
        <end position="357"/>
    </location>
</feature>
<gene>
    <name evidence="9" type="ORF">EDC60_0765</name>
</gene>
<evidence type="ECO:0000256" key="1">
    <source>
        <dbReference type="ARBA" id="ARBA00004651"/>
    </source>
</evidence>
<keyword evidence="4 7" id="KW-1133">Transmembrane helix</keyword>
<dbReference type="Pfam" id="PF13515">
    <property type="entry name" value="FUSC_2"/>
    <property type="match status" value="1"/>
</dbReference>
<feature type="transmembrane region" description="Helical" evidence="7">
    <location>
        <begin position="41"/>
        <end position="61"/>
    </location>
</feature>
<dbReference type="AlphaFoldDB" id="A0AAX1WZH1"/>
<feature type="transmembrane region" description="Helical" evidence="7">
    <location>
        <begin position="341"/>
        <end position="362"/>
    </location>
</feature>